<keyword evidence="3 6" id="KW-0812">Transmembrane</keyword>
<feature type="transmembrane region" description="Helical" evidence="6">
    <location>
        <begin position="48"/>
        <end position="65"/>
    </location>
</feature>
<gene>
    <name evidence="8" type="ORF">E5288_WYG018770</name>
</gene>
<reference evidence="8" key="1">
    <citation type="submission" date="2019-10" db="EMBL/GenBank/DDBJ databases">
        <title>The sequence and de novo assembly of the wild yak genome.</title>
        <authorList>
            <person name="Liu Y."/>
        </authorList>
    </citation>
    <scope>NUCLEOTIDE SEQUENCE [LARGE SCALE GENOMIC DNA]</scope>
    <source>
        <strain evidence="8">WY2019</strain>
    </source>
</reference>
<dbReference type="SUPFAM" id="SSF111352">
    <property type="entry name" value="Ammonium transporter"/>
    <property type="match status" value="1"/>
</dbReference>
<evidence type="ECO:0000256" key="2">
    <source>
        <dbReference type="ARBA" id="ARBA00011036"/>
    </source>
</evidence>
<dbReference type="AlphaFoldDB" id="A0A6B0R3U5"/>
<dbReference type="InterPro" id="IPR024041">
    <property type="entry name" value="NH4_transpt_AmtB-like_dom"/>
</dbReference>
<feature type="transmembrane region" description="Helical" evidence="6">
    <location>
        <begin position="240"/>
        <end position="258"/>
    </location>
</feature>
<accession>A0A6B0R3U5</accession>
<feature type="transmembrane region" description="Helical" evidence="6">
    <location>
        <begin position="293"/>
        <end position="312"/>
    </location>
</feature>
<comment type="subcellular location">
    <subcellularLocation>
        <location evidence="1">Membrane</location>
        <topology evidence="1">Multi-pass membrane protein</topology>
    </subcellularLocation>
</comment>
<feature type="transmembrane region" description="Helical" evidence="6">
    <location>
        <begin position="119"/>
        <end position="145"/>
    </location>
</feature>
<evidence type="ECO:0000256" key="1">
    <source>
        <dbReference type="ARBA" id="ARBA00004141"/>
    </source>
</evidence>
<evidence type="ECO:0000256" key="3">
    <source>
        <dbReference type="ARBA" id="ARBA00022692"/>
    </source>
</evidence>
<feature type="transmembrane region" description="Helical" evidence="6">
    <location>
        <begin position="77"/>
        <end position="98"/>
    </location>
</feature>
<evidence type="ECO:0000313" key="9">
    <source>
        <dbReference type="Proteomes" id="UP000322234"/>
    </source>
</evidence>
<name>A0A6B0R3U5_9CETA</name>
<dbReference type="PANTHER" id="PTHR11730:SF43">
    <property type="entry name" value="BLOOD GROUP RH(CE) POLYPEPTIDE-RELATED"/>
    <property type="match status" value="1"/>
</dbReference>
<dbReference type="EMBL" id="VBQZ03000015">
    <property type="protein sequence ID" value="MXQ83156.1"/>
    <property type="molecule type" value="Genomic_DNA"/>
</dbReference>
<keyword evidence="4 6" id="KW-1133">Transmembrane helix</keyword>
<keyword evidence="9" id="KW-1185">Reference proteome</keyword>
<comment type="caution">
    <text evidence="8">The sequence shown here is derived from an EMBL/GenBank/DDBJ whole genome shotgun (WGS) entry which is preliminary data.</text>
</comment>
<dbReference type="GO" id="GO:0005886">
    <property type="term" value="C:plasma membrane"/>
    <property type="evidence" value="ECO:0007669"/>
    <property type="project" value="InterPro"/>
</dbReference>
<evidence type="ECO:0000256" key="6">
    <source>
        <dbReference type="SAM" id="Phobius"/>
    </source>
</evidence>
<dbReference type="PANTHER" id="PTHR11730">
    <property type="entry name" value="AMMONIUM TRANSPORTER"/>
    <property type="match status" value="1"/>
</dbReference>
<feature type="transmembrane region" description="Helical" evidence="6">
    <location>
        <begin position="207"/>
        <end position="228"/>
    </location>
</feature>
<feature type="transmembrane region" description="Helical" evidence="6">
    <location>
        <begin position="165"/>
        <end position="187"/>
    </location>
</feature>
<keyword evidence="5 6" id="KW-0472">Membrane</keyword>
<feature type="transmembrane region" description="Helical" evidence="6">
    <location>
        <begin position="363"/>
        <end position="388"/>
    </location>
</feature>
<dbReference type="InterPro" id="IPR002229">
    <property type="entry name" value="RhesusRHD"/>
</dbReference>
<protein>
    <recommendedName>
        <fullName evidence="7">Ammonium transporter AmtB-like domain-containing protein</fullName>
    </recommendedName>
</protein>
<dbReference type="GO" id="GO:0097272">
    <property type="term" value="P:ammonium homeostasis"/>
    <property type="evidence" value="ECO:0007669"/>
    <property type="project" value="TreeGrafter"/>
</dbReference>
<feature type="transmembrane region" description="Helical" evidence="6">
    <location>
        <begin position="332"/>
        <end position="351"/>
    </location>
</feature>
<proteinExistence type="inferred from homology"/>
<dbReference type="FunFam" id="1.10.3430.10:FF:000009">
    <property type="entry name" value="Blood group Rh(D) polypeptide"/>
    <property type="match status" value="1"/>
</dbReference>
<dbReference type="Proteomes" id="UP000322234">
    <property type="component" value="Unassembled WGS sequence"/>
</dbReference>
<comment type="similarity">
    <text evidence="2">Belongs to the ammonium transporter (TC 2.A.49) family. Rh subfamily.</text>
</comment>
<dbReference type="Pfam" id="PF00909">
    <property type="entry name" value="Ammonium_transp"/>
    <property type="match status" value="1"/>
</dbReference>
<feature type="transmembrane region" description="Helical" evidence="6">
    <location>
        <begin position="12"/>
        <end position="36"/>
    </location>
</feature>
<evidence type="ECO:0000256" key="5">
    <source>
        <dbReference type="ARBA" id="ARBA00023136"/>
    </source>
</evidence>
<dbReference type="InterPro" id="IPR029020">
    <property type="entry name" value="Ammonium/urea_transptr"/>
</dbReference>
<evidence type="ECO:0000313" key="8">
    <source>
        <dbReference type="EMBL" id="MXQ83156.1"/>
    </source>
</evidence>
<evidence type="ECO:0000256" key="4">
    <source>
        <dbReference type="ARBA" id="ARBA00022989"/>
    </source>
</evidence>
<dbReference type="GO" id="GO:0008519">
    <property type="term" value="F:ammonium channel activity"/>
    <property type="evidence" value="ECO:0007669"/>
    <property type="project" value="InterPro"/>
</dbReference>
<organism evidence="8 9">
    <name type="scientific">Bos mutus</name>
    <name type="common">wild yak</name>
    <dbReference type="NCBI Taxonomy" id="72004"/>
    <lineage>
        <taxon>Eukaryota</taxon>
        <taxon>Metazoa</taxon>
        <taxon>Chordata</taxon>
        <taxon>Craniata</taxon>
        <taxon>Vertebrata</taxon>
        <taxon>Euteleostomi</taxon>
        <taxon>Mammalia</taxon>
        <taxon>Eutheria</taxon>
        <taxon>Laurasiatheria</taxon>
        <taxon>Artiodactyla</taxon>
        <taxon>Ruminantia</taxon>
        <taxon>Pecora</taxon>
        <taxon>Bovidae</taxon>
        <taxon>Bovinae</taxon>
        <taxon>Bos</taxon>
    </lineage>
</organism>
<dbReference type="PRINTS" id="PR00342">
    <property type="entry name" value="RHESUSRHD"/>
</dbReference>
<sequence>MSSKYQKSVRVWLPLCAITLEVIFIVIFFFFTSYSASVDEQKKLLRDYRAFQDVFIMATFGFGFLNTSLRRHCWSSIAFNLFLLVLGVQLAALLDGFLTQLSLRKMVIDMSSIQRATMIATSVLISAGVVLGKVNLLQLVIMTLIEVTAFSATRLVSISYLDMNMHVSMMYMHMFAAYFGLTVVCCLRKPLPSASEDKDQTATSPSLFTMLGTLFLWIFWPSFNSALLELADERKMAVFNTYYALAVSTVTGILMSALAHPQGKINMTHIHKAVLAGGVAVGAPSYLIHAPWLAMVLGCVAGMISIGGFRYLQACLQRKVQLHDTYGVHYTFGLPGLLGGIVNIMLMALQAQGVDKSTLGYKVLIDLGALAFTIIMGVASGLLTGLLLNLNIWKSTHKIHYFDDQSFWKVISQMMLRLAFSPSRPRYRPLGGHRSSLIADLGIQLSRTIFSAG</sequence>
<feature type="domain" description="Ammonium transporter AmtB-like" evidence="7">
    <location>
        <begin position="23"/>
        <end position="394"/>
    </location>
</feature>
<evidence type="ECO:0000259" key="7">
    <source>
        <dbReference type="Pfam" id="PF00909"/>
    </source>
</evidence>
<feature type="transmembrane region" description="Helical" evidence="6">
    <location>
        <begin position="270"/>
        <end position="287"/>
    </location>
</feature>
<dbReference type="Gene3D" id="1.10.3430.10">
    <property type="entry name" value="Ammonium transporter AmtB like domains"/>
    <property type="match status" value="1"/>
</dbReference>